<dbReference type="AlphaFoldDB" id="A0A415DYZ5"/>
<protein>
    <recommendedName>
        <fullName evidence="1">GH29D-like beta-sandwich domain-containing protein</fullName>
    </recommendedName>
</protein>
<organism evidence="2 3">
    <name type="scientific">Emergencia timonensis</name>
    <dbReference type="NCBI Taxonomy" id="1776384"/>
    <lineage>
        <taxon>Bacteria</taxon>
        <taxon>Bacillati</taxon>
        <taxon>Bacillota</taxon>
        <taxon>Clostridia</taxon>
        <taxon>Peptostreptococcales</taxon>
        <taxon>Anaerovoracaceae</taxon>
        <taxon>Emergencia</taxon>
    </lineage>
</organism>
<dbReference type="Pfam" id="PF13290">
    <property type="entry name" value="CHB_HEX_C_1"/>
    <property type="match status" value="1"/>
</dbReference>
<dbReference type="InterPro" id="IPR059177">
    <property type="entry name" value="GH29D-like_dom"/>
</dbReference>
<dbReference type="RefSeq" id="WP_118336169.1">
    <property type="nucleotide sequence ID" value="NZ_AP025567.1"/>
</dbReference>
<accession>A0A415DYZ5</accession>
<reference evidence="2 3" key="1">
    <citation type="submission" date="2018-08" db="EMBL/GenBank/DDBJ databases">
        <title>A genome reference for cultivated species of the human gut microbiota.</title>
        <authorList>
            <person name="Zou Y."/>
            <person name="Xue W."/>
            <person name="Luo G."/>
        </authorList>
    </citation>
    <scope>NUCLEOTIDE SEQUENCE [LARGE SCALE GENOMIC DNA]</scope>
    <source>
        <strain evidence="2 3">AM07-24</strain>
    </source>
</reference>
<proteinExistence type="predicted"/>
<comment type="caution">
    <text evidence="2">The sequence shown here is derived from an EMBL/GenBank/DDBJ whole genome shotgun (WGS) entry which is preliminary data.</text>
</comment>
<gene>
    <name evidence="2" type="ORF">DW099_14485</name>
</gene>
<feature type="domain" description="GH29D-like beta-sandwich" evidence="1">
    <location>
        <begin position="712"/>
        <end position="781"/>
    </location>
</feature>
<sequence>MIGGILKRLLAQILALLLIFSLLPVIGPSEVFAAAEIEGAGLTDRGIGLSVDGGTWFAEGAAIEGSVTGTKNCNSEVPGTSTLTITNNKANTATLAFSYTIVNKGTIVIDGEPVTKAGRFQKKLDAGASITVELTAPTSKVETSISIQNIELLQDLSPSVTFVMPEKGTYTIDGTALSEETTYNKHASEGYVLTAAPDAGYKFAGWYQNGIFLSERQAYTLKTDTDAKISAKFIAETAPTLKVGNDKYYDWQEAIDAAYASATDKTITVLQNSVMEDNYTIPDGVTLLVPFNAAGDCYTEKPESVKTPGTRSEYCRLTVNGTLTVSPGGAVSVSAKHCSQQGYIGTTGGAYGHLILGQNGKIDVQNGASLYAYGYITGDGVVEANAGAKVYEYFQIMDWRGGTAGSNMLSESNKAHRTFLFSQYYVQNIEAKLRIHSGAVENIVTSVTASIATQSVTVPFLGTDGLFELMGEGYIEKWYDGTTDRLHIDFYGDAALNSISMSVGIKVSSEDFVLPITNNLSIGVNRGTFVLNEEVELLPGVEVAVAENATLEVAEGKSLFVYDRDNWINKKFVFNNTDFRAVGFTPSTIYKRTQSDLKDAVLDINGKLIAKGGFYTTKADIGEAADGPDIISSEGTGKIQIVTPSDPERKLYEATQANTTITYQEIPILPARLKNADGSFMETETDLAGLHIIYADGTWKQEKAETPSADIDSGTYETNLKIALQTVTEGAEIYYTTDGSEPTAESSLYTEPIQVTGEEGKSVTTVIKAIAIKPGAIDSPVAAFAYIIEIPHQHQWAETWQSDETSHWHECKGLNCPIKEDDKKEGYATHIEVIDEGKAPTCTETGLTEGKHCSVCGKVLIKQDIIEATGHTEIIDEGKAPTCTETGLTEGKHCSVCGEILVAQETIAALGHDYVNGVCKNCGEKQPVIPPPGGGGIVPPPNPESIVTNTENQGEKVTSVNIGAEIKESSDGILTAVTEITQSIAEEIIKKAAAHNSEQITIEATTSAGKTDTAEVKMPADALSQLVEKVHADIIVRTDAAEVKLDQKAAAAVAKAASADSSVTFAVVKVKENADRLELELKIVTENGNVTDFKGGNATVTIKIPEGMKDKEVVCVYIDEDGNYVKMEGRKNADGTYTFKTGHFSIYAVMTAEEADKVIAEQEKAKIERIKAGVKATTIKASSSAKKGSITIKWKKSYGYRVDYFQAFRSTKKNSGYGTKAFYTTKKGTQKSYKNTKKLKKGTRYYYKVRGVRRINGKSVYTRYSNKVWRTAK</sequence>
<dbReference type="STRING" id="1776384.GCA_900086585_01706"/>
<evidence type="ECO:0000259" key="1">
    <source>
        <dbReference type="Pfam" id="PF13290"/>
    </source>
</evidence>
<evidence type="ECO:0000313" key="2">
    <source>
        <dbReference type="EMBL" id="RHJ86042.1"/>
    </source>
</evidence>
<dbReference type="Gene3D" id="2.60.40.10">
    <property type="entry name" value="Immunoglobulins"/>
    <property type="match status" value="1"/>
</dbReference>
<dbReference type="OrthoDB" id="1864213at2"/>
<dbReference type="InterPro" id="IPR013783">
    <property type="entry name" value="Ig-like_fold"/>
</dbReference>
<dbReference type="Proteomes" id="UP000284841">
    <property type="component" value="Unassembled WGS sequence"/>
</dbReference>
<dbReference type="Gene3D" id="1.20.50.40">
    <property type="match status" value="2"/>
</dbReference>
<name>A0A415DYZ5_9FIRM</name>
<dbReference type="EMBL" id="QRMS01000004">
    <property type="protein sequence ID" value="RHJ86042.1"/>
    <property type="molecule type" value="Genomic_DNA"/>
</dbReference>
<evidence type="ECO:0000313" key="3">
    <source>
        <dbReference type="Proteomes" id="UP000284841"/>
    </source>
</evidence>
<keyword evidence="3" id="KW-1185">Reference proteome</keyword>